<keyword evidence="1" id="KW-0677">Repeat</keyword>
<dbReference type="InterPro" id="IPR050611">
    <property type="entry name" value="ABCF"/>
</dbReference>
<dbReference type="HOGENOM" id="CLU_000604_36_0_0"/>
<dbReference type="InterPro" id="IPR027417">
    <property type="entry name" value="P-loop_NTPase"/>
</dbReference>
<dbReference type="PROSITE" id="PS50893">
    <property type="entry name" value="ABC_TRANSPORTER_2"/>
    <property type="match status" value="2"/>
</dbReference>
<keyword evidence="6" id="KW-1185">Reference proteome</keyword>
<dbReference type="PROSITE" id="PS00211">
    <property type="entry name" value="ABC_TRANSPORTER_1"/>
    <property type="match status" value="1"/>
</dbReference>
<evidence type="ECO:0000259" key="4">
    <source>
        <dbReference type="PROSITE" id="PS50893"/>
    </source>
</evidence>
<dbReference type="GO" id="GO:0016887">
    <property type="term" value="F:ATP hydrolysis activity"/>
    <property type="evidence" value="ECO:0007669"/>
    <property type="project" value="InterPro"/>
</dbReference>
<gene>
    <name evidence="5" type="ORF">OP10G_2875</name>
</gene>
<reference evidence="5 6" key="1">
    <citation type="journal article" date="2014" name="PLoS ONE">
        <title>The first complete genome sequence of the class fimbriimonadia in the phylum armatimonadetes.</title>
        <authorList>
            <person name="Hu Z.Y."/>
            <person name="Wang Y.Z."/>
            <person name="Im W.T."/>
            <person name="Wang S.Y."/>
            <person name="Zhao G.P."/>
            <person name="Zheng H.J."/>
            <person name="Quan Z.X."/>
        </authorList>
    </citation>
    <scope>NUCLEOTIDE SEQUENCE [LARGE SCALE GENOMIC DNA]</scope>
    <source>
        <strain evidence="5">Gsoil 348</strain>
    </source>
</reference>
<dbReference type="eggNOG" id="COG0488">
    <property type="taxonomic scope" value="Bacteria"/>
</dbReference>
<dbReference type="InterPro" id="IPR017871">
    <property type="entry name" value="ABC_transporter-like_CS"/>
</dbReference>
<evidence type="ECO:0000313" key="5">
    <source>
        <dbReference type="EMBL" id="AIE86243.1"/>
    </source>
</evidence>
<keyword evidence="2" id="KW-0547">Nucleotide-binding</keyword>
<feature type="domain" description="ABC transporter" evidence="4">
    <location>
        <begin position="310"/>
        <end position="496"/>
    </location>
</feature>
<evidence type="ECO:0000256" key="2">
    <source>
        <dbReference type="ARBA" id="ARBA00022741"/>
    </source>
</evidence>
<dbReference type="RefSeq" id="WP_025225222.1">
    <property type="nucleotide sequence ID" value="NZ_CP007139.1"/>
</dbReference>
<evidence type="ECO:0000256" key="1">
    <source>
        <dbReference type="ARBA" id="ARBA00022737"/>
    </source>
</evidence>
<sequence>MLQAFGLSYSPDPRVGPLFENVDFSLDPGEKVALVGRNGAGKSILLRILAGRLAASHGRVVRGAGDALGYLPQDFEQGFEGSLADLLELTSPDAPPHAVARALHRLRLDPSRLQQQYSSLSLGERMRGALAALLAAEPSILLLDEPTNHLDVSAREWLERFLSTCPEAVLIVCHDRTVINAVADRVVELERGGLTSYTGDFNAMVEAKQRRDARQQESWERHKQEDRRLRIAAEETLQVAAKMTRKPTGRTYDPKFKAFYAGKQARLDKRAKAIVSRVEKGREEAPEKPYVGDEVTLRFPTRPLRAAEALAGRRLKKSYGGRCLFDNLNVTLLRGSRIAVVGPNGAGKTTLFRLLLGEESPDAGEVVWASDAKVATLSQARDALNLELPAIRALEPESSEEDRFARTALARLGLRGEAADRPVGVLSVGERTKVEIVSMLLSSANVLLLDEPTNHLDLVSVQALESALMEFPGAILFTSHDRSFVERVATEVLELA</sequence>
<dbReference type="AlphaFoldDB" id="A0A068NRR7"/>
<dbReference type="Proteomes" id="UP000027982">
    <property type="component" value="Chromosome"/>
</dbReference>
<protein>
    <submittedName>
        <fullName evidence="5">Putative ABC transporter ATP-binding protein</fullName>
    </submittedName>
</protein>
<dbReference type="Gene3D" id="3.40.50.300">
    <property type="entry name" value="P-loop containing nucleotide triphosphate hydrolases"/>
    <property type="match status" value="2"/>
</dbReference>
<feature type="domain" description="ABC transporter" evidence="4">
    <location>
        <begin position="2"/>
        <end position="216"/>
    </location>
</feature>
<accession>A0A068NRR7</accession>
<name>A0A068NRR7_FIMGI</name>
<dbReference type="NCBIfam" id="NF000355">
    <property type="entry name" value="ribo_prot_ABC_F"/>
    <property type="match status" value="1"/>
</dbReference>
<dbReference type="CDD" id="cd03221">
    <property type="entry name" value="ABCF_EF-3"/>
    <property type="match status" value="2"/>
</dbReference>
<dbReference type="Pfam" id="PF00005">
    <property type="entry name" value="ABC_tran"/>
    <property type="match status" value="2"/>
</dbReference>
<evidence type="ECO:0000313" key="6">
    <source>
        <dbReference type="Proteomes" id="UP000027982"/>
    </source>
</evidence>
<dbReference type="InterPro" id="IPR003593">
    <property type="entry name" value="AAA+_ATPase"/>
</dbReference>
<dbReference type="PANTHER" id="PTHR19211">
    <property type="entry name" value="ATP-BINDING TRANSPORT PROTEIN-RELATED"/>
    <property type="match status" value="1"/>
</dbReference>
<keyword evidence="3 5" id="KW-0067">ATP-binding</keyword>
<organism evidence="5 6">
    <name type="scientific">Fimbriimonas ginsengisoli Gsoil 348</name>
    <dbReference type="NCBI Taxonomy" id="661478"/>
    <lineage>
        <taxon>Bacteria</taxon>
        <taxon>Bacillati</taxon>
        <taxon>Armatimonadota</taxon>
        <taxon>Fimbriimonadia</taxon>
        <taxon>Fimbriimonadales</taxon>
        <taxon>Fimbriimonadaceae</taxon>
        <taxon>Fimbriimonas</taxon>
    </lineage>
</organism>
<dbReference type="OrthoDB" id="9760950at2"/>
<dbReference type="InterPro" id="IPR003439">
    <property type="entry name" value="ABC_transporter-like_ATP-bd"/>
</dbReference>
<dbReference type="SMART" id="SM00382">
    <property type="entry name" value="AAA"/>
    <property type="match status" value="2"/>
</dbReference>
<dbReference type="PANTHER" id="PTHR19211:SF14">
    <property type="entry name" value="ATP-BINDING CASSETTE SUB-FAMILY F MEMBER 1"/>
    <property type="match status" value="1"/>
</dbReference>
<dbReference type="SUPFAM" id="SSF52540">
    <property type="entry name" value="P-loop containing nucleoside triphosphate hydrolases"/>
    <property type="match status" value="2"/>
</dbReference>
<dbReference type="EMBL" id="CP007139">
    <property type="protein sequence ID" value="AIE86243.1"/>
    <property type="molecule type" value="Genomic_DNA"/>
</dbReference>
<evidence type="ECO:0000256" key="3">
    <source>
        <dbReference type="ARBA" id="ARBA00022840"/>
    </source>
</evidence>
<dbReference type="STRING" id="661478.OP10G_2875"/>
<proteinExistence type="predicted"/>
<dbReference type="KEGG" id="fgi:OP10G_2875"/>
<dbReference type="GO" id="GO:0005524">
    <property type="term" value="F:ATP binding"/>
    <property type="evidence" value="ECO:0007669"/>
    <property type="project" value="UniProtKB-KW"/>
</dbReference>